<dbReference type="AlphaFoldDB" id="A0A8T2QZT0"/>
<accession>A0A8T2QZT0</accession>
<gene>
    <name evidence="2" type="ORF">KP509_31G048600</name>
</gene>
<protein>
    <submittedName>
        <fullName evidence="2">Uncharacterized protein</fullName>
    </submittedName>
</protein>
<evidence type="ECO:0000313" key="3">
    <source>
        <dbReference type="Proteomes" id="UP000825935"/>
    </source>
</evidence>
<keyword evidence="3" id="KW-1185">Reference proteome</keyword>
<evidence type="ECO:0000256" key="1">
    <source>
        <dbReference type="SAM" id="MobiDB-lite"/>
    </source>
</evidence>
<dbReference type="EMBL" id="CM035436">
    <property type="protein sequence ID" value="KAH7288895.1"/>
    <property type="molecule type" value="Genomic_DNA"/>
</dbReference>
<name>A0A8T2QZT0_CERRI</name>
<sequence length="338" mass="36689">MQKSISMRRPAHLRIPELCSSASGSGDKLRESPRPVLTAAWPSPCSIIHGFPESPLESPAIKSPCTSAFDGPLQIPIWSSSSSLHSVLDMLDNSSKIHFLLGRIEALSSLSSTPVMIGTQAVPVHSPQTVFHGDGSFPQTSSSSLRKLRFDAGDAGSSSFFAPTSLSQAHWDSESVNGSVVEGSPAFCRGAFVLVRCNQSKWLLAEVRRWTSDGIFVWVDSARVMVHVPFPLVFTHLAVLTNPIFLQHDEFSRKTSKDSLEQAGRVDPSMSDPSLSICHCFSAHQQNSHTSDGETSSPPLGIRSQSEDRARCLHRSFNSNTDRSPRDVSASPSVHTVL</sequence>
<evidence type="ECO:0000313" key="2">
    <source>
        <dbReference type="EMBL" id="KAH7288895.1"/>
    </source>
</evidence>
<dbReference type="OrthoDB" id="1983783at2759"/>
<comment type="caution">
    <text evidence="2">The sequence shown here is derived from an EMBL/GenBank/DDBJ whole genome shotgun (WGS) entry which is preliminary data.</text>
</comment>
<proteinExistence type="predicted"/>
<organism evidence="2 3">
    <name type="scientific">Ceratopteris richardii</name>
    <name type="common">Triangle waterfern</name>
    <dbReference type="NCBI Taxonomy" id="49495"/>
    <lineage>
        <taxon>Eukaryota</taxon>
        <taxon>Viridiplantae</taxon>
        <taxon>Streptophyta</taxon>
        <taxon>Embryophyta</taxon>
        <taxon>Tracheophyta</taxon>
        <taxon>Polypodiopsida</taxon>
        <taxon>Polypodiidae</taxon>
        <taxon>Polypodiales</taxon>
        <taxon>Pteridineae</taxon>
        <taxon>Pteridaceae</taxon>
        <taxon>Parkerioideae</taxon>
        <taxon>Ceratopteris</taxon>
    </lineage>
</organism>
<feature type="region of interest" description="Disordered" evidence="1">
    <location>
        <begin position="316"/>
        <end position="338"/>
    </location>
</feature>
<dbReference type="Proteomes" id="UP000825935">
    <property type="component" value="Chromosome 31"/>
</dbReference>
<reference evidence="2" key="1">
    <citation type="submission" date="2021-08" db="EMBL/GenBank/DDBJ databases">
        <title>WGS assembly of Ceratopteris richardii.</title>
        <authorList>
            <person name="Marchant D.B."/>
            <person name="Chen G."/>
            <person name="Jenkins J."/>
            <person name="Shu S."/>
            <person name="Leebens-Mack J."/>
            <person name="Grimwood J."/>
            <person name="Schmutz J."/>
            <person name="Soltis P."/>
            <person name="Soltis D."/>
            <person name="Chen Z.-H."/>
        </authorList>
    </citation>
    <scope>NUCLEOTIDE SEQUENCE</scope>
    <source>
        <strain evidence="2">Whitten #5841</strain>
        <tissue evidence="2">Leaf</tissue>
    </source>
</reference>